<dbReference type="InterPro" id="IPR001007">
    <property type="entry name" value="VWF_dom"/>
</dbReference>
<accession>A0AAW1HTI8</accession>
<dbReference type="EMBL" id="JASPKY010000967">
    <property type="protein sequence ID" value="KAK9679836.1"/>
    <property type="molecule type" value="Genomic_DNA"/>
</dbReference>
<evidence type="ECO:0000313" key="3">
    <source>
        <dbReference type="EMBL" id="KAK9679836.1"/>
    </source>
</evidence>
<name>A0AAW1HTI8_POPJA</name>
<proteinExistence type="predicted"/>
<reference evidence="3 4" key="1">
    <citation type="journal article" date="2024" name="BMC Genomics">
        <title>De novo assembly and annotation of Popillia japonica's genome with initial clues to its potential as an invasive pest.</title>
        <authorList>
            <person name="Cucini C."/>
            <person name="Boschi S."/>
            <person name="Funari R."/>
            <person name="Cardaioli E."/>
            <person name="Iannotti N."/>
            <person name="Marturano G."/>
            <person name="Paoli F."/>
            <person name="Bruttini M."/>
            <person name="Carapelli A."/>
            <person name="Frati F."/>
            <person name="Nardi F."/>
        </authorList>
    </citation>
    <scope>NUCLEOTIDE SEQUENCE [LARGE SCALE GENOMIC DNA]</scope>
    <source>
        <strain evidence="3">DMR45628</strain>
    </source>
</reference>
<organism evidence="3 4">
    <name type="scientific">Popillia japonica</name>
    <name type="common">Japanese beetle</name>
    <dbReference type="NCBI Taxonomy" id="7064"/>
    <lineage>
        <taxon>Eukaryota</taxon>
        <taxon>Metazoa</taxon>
        <taxon>Ecdysozoa</taxon>
        <taxon>Arthropoda</taxon>
        <taxon>Hexapoda</taxon>
        <taxon>Insecta</taxon>
        <taxon>Pterygota</taxon>
        <taxon>Neoptera</taxon>
        <taxon>Endopterygota</taxon>
        <taxon>Coleoptera</taxon>
        <taxon>Polyphaga</taxon>
        <taxon>Scarabaeiformia</taxon>
        <taxon>Scarabaeidae</taxon>
        <taxon>Rutelinae</taxon>
        <taxon>Popillia</taxon>
    </lineage>
</organism>
<comment type="caution">
    <text evidence="3">The sequence shown here is derived from an EMBL/GenBank/DDBJ whole genome shotgun (WGS) entry which is preliminary data.</text>
</comment>
<evidence type="ECO:0000256" key="1">
    <source>
        <dbReference type="SAM" id="SignalP"/>
    </source>
</evidence>
<feature type="signal peptide" evidence="1">
    <location>
        <begin position="1"/>
        <end position="21"/>
    </location>
</feature>
<feature type="chain" id="PRO_5043990805" description="VWFC domain-containing protein" evidence="1">
    <location>
        <begin position="22"/>
        <end position="268"/>
    </location>
</feature>
<keyword evidence="1" id="KW-0732">Signal</keyword>
<dbReference type="AlphaFoldDB" id="A0AAW1HTI8"/>
<dbReference type="PROSITE" id="PS50184">
    <property type="entry name" value="VWFC_2"/>
    <property type="match status" value="1"/>
</dbReference>
<feature type="domain" description="VWFC" evidence="2">
    <location>
        <begin position="131"/>
        <end position="210"/>
    </location>
</feature>
<evidence type="ECO:0000313" key="4">
    <source>
        <dbReference type="Proteomes" id="UP001458880"/>
    </source>
</evidence>
<keyword evidence="4" id="KW-1185">Reference proteome</keyword>
<protein>
    <recommendedName>
        <fullName evidence="2">VWFC domain-containing protein</fullName>
    </recommendedName>
</protein>
<sequence length="268" mass="29877">MKNCVVLFLAVCAGLTAFAQAKTKCDTLGVNFYDFIGCTEKSTEGDCPTEYDCNYERKPGKCLFNGAVLSDRESVRNNAGCNFGCFCDANNSKGKFICAQGQCGAPPRSDCYLEYELDSCCGKQRCEPSTVTCEVDGKTYKEGQKFYPKDECTVCVCSKDFNGKYEGPHCKRRECPIEIRHTEDIEKNCAPVYSVKPGEPLCCPLLFMCPSKDDQINQIADISAPLNCKYGDKSYYNNTFISRDINQYGIKRVNCECKLPPLFTCTPN</sequence>
<evidence type="ECO:0000259" key="2">
    <source>
        <dbReference type="PROSITE" id="PS50184"/>
    </source>
</evidence>
<dbReference type="Gene3D" id="2.10.70.10">
    <property type="entry name" value="Complement Module, domain 1"/>
    <property type="match status" value="1"/>
</dbReference>
<gene>
    <name evidence="3" type="ORF">QE152_g39674</name>
</gene>
<dbReference type="Proteomes" id="UP001458880">
    <property type="component" value="Unassembled WGS sequence"/>
</dbReference>